<dbReference type="Proteomes" id="UP000765509">
    <property type="component" value="Unassembled WGS sequence"/>
</dbReference>
<evidence type="ECO:0000313" key="2">
    <source>
        <dbReference type="Proteomes" id="UP000765509"/>
    </source>
</evidence>
<protein>
    <submittedName>
        <fullName evidence="1">Uncharacterized protein</fullName>
    </submittedName>
</protein>
<dbReference type="SUPFAM" id="SSF56672">
    <property type="entry name" value="DNA/RNA polymerases"/>
    <property type="match status" value="1"/>
</dbReference>
<comment type="caution">
    <text evidence="1">The sequence shown here is derived from an EMBL/GenBank/DDBJ whole genome shotgun (WGS) entry which is preliminary data.</text>
</comment>
<organism evidence="1 2">
    <name type="scientific">Austropuccinia psidii MF-1</name>
    <dbReference type="NCBI Taxonomy" id="1389203"/>
    <lineage>
        <taxon>Eukaryota</taxon>
        <taxon>Fungi</taxon>
        <taxon>Dikarya</taxon>
        <taxon>Basidiomycota</taxon>
        <taxon>Pucciniomycotina</taxon>
        <taxon>Pucciniomycetes</taxon>
        <taxon>Pucciniales</taxon>
        <taxon>Sphaerophragmiaceae</taxon>
        <taxon>Austropuccinia</taxon>
    </lineage>
</organism>
<dbReference type="EMBL" id="AVOT02020060">
    <property type="protein sequence ID" value="MBW0508006.1"/>
    <property type="molecule type" value="Genomic_DNA"/>
</dbReference>
<proteinExistence type="predicted"/>
<sequence>MIHRNILRQFGGDLENAVKSRTTEQYSAADIMSILEEVTNRTRICPSRVNLKTRFNMPWKEFVDKTPKEDSNTIKYRSADESELSALLYDDKESFSSDKEPLGTILCHEVGIILNFESPYPPLLRRPAYPASPKSKEVLELHIKEPVNLGVIRKVCHNEEVEVTTPVIVAWNNEKFRMVGDFRALNNSTVPEGTQYQRSKFPSPK</sequence>
<name>A0A9Q3DPA8_9BASI</name>
<keyword evidence="2" id="KW-1185">Reference proteome</keyword>
<dbReference type="Gene3D" id="3.10.10.10">
    <property type="entry name" value="HIV Type 1 Reverse Transcriptase, subunit A, domain 1"/>
    <property type="match status" value="1"/>
</dbReference>
<dbReference type="InterPro" id="IPR043502">
    <property type="entry name" value="DNA/RNA_pol_sf"/>
</dbReference>
<reference evidence="1" key="1">
    <citation type="submission" date="2021-03" db="EMBL/GenBank/DDBJ databases">
        <title>Draft genome sequence of rust myrtle Austropuccinia psidii MF-1, a brazilian biotype.</title>
        <authorList>
            <person name="Quecine M.C."/>
            <person name="Pachon D.M.R."/>
            <person name="Bonatelli M.L."/>
            <person name="Correr F.H."/>
            <person name="Franceschini L.M."/>
            <person name="Leite T.F."/>
            <person name="Margarido G.R.A."/>
            <person name="Almeida C.A."/>
            <person name="Ferrarezi J.A."/>
            <person name="Labate C.A."/>
        </authorList>
    </citation>
    <scope>NUCLEOTIDE SEQUENCE</scope>
    <source>
        <strain evidence="1">MF-1</strain>
    </source>
</reference>
<gene>
    <name evidence="1" type="ORF">O181_047721</name>
</gene>
<accession>A0A9Q3DPA8</accession>
<dbReference type="AlphaFoldDB" id="A0A9Q3DPA8"/>
<evidence type="ECO:0000313" key="1">
    <source>
        <dbReference type="EMBL" id="MBW0508006.1"/>
    </source>
</evidence>